<dbReference type="Proteomes" id="UP001186974">
    <property type="component" value="Unassembled WGS sequence"/>
</dbReference>
<name>A0ACC3DGL5_9PEZI</name>
<accession>A0ACC3DGL5</accession>
<proteinExistence type="predicted"/>
<reference evidence="1" key="1">
    <citation type="submission" date="2024-09" db="EMBL/GenBank/DDBJ databases">
        <title>Black Yeasts Isolated from many extreme environments.</title>
        <authorList>
            <person name="Coleine C."/>
            <person name="Stajich J.E."/>
            <person name="Selbmann L."/>
        </authorList>
    </citation>
    <scope>NUCLEOTIDE SEQUENCE</scope>
    <source>
        <strain evidence="1">CCFEE 5737</strain>
    </source>
</reference>
<organism evidence="1 2">
    <name type="scientific">Coniosporium uncinatum</name>
    <dbReference type="NCBI Taxonomy" id="93489"/>
    <lineage>
        <taxon>Eukaryota</taxon>
        <taxon>Fungi</taxon>
        <taxon>Dikarya</taxon>
        <taxon>Ascomycota</taxon>
        <taxon>Pezizomycotina</taxon>
        <taxon>Dothideomycetes</taxon>
        <taxon>Dothideomycetes incertae sedis</taxon>
        <taxon>Coniosporium</taxon>
    </lineage>
</organism>
<keyword evidence="2" id="KW-1185">Reference proteome</keyword>
<dbReference type="EMBL" id="JAWDJW010004778">
    <property type="protein sequence ID" value="KAK3071966.1"/>
    <property type="molecule type" value="Genomic_DNA"/>
</dbReference>
<comment type="caution">
    <text evidence="1">The sequence shown here is derived from an EMBL/GenBank/DDBJ whole genome shotgun (WGS) entry which is preliminary data.</text>
</comment>
<sequence>MIMNYGRSGHAVCMHYHDDPALQAMGYLDRYKKTRTAIQFSAILTTEGKVENMSPQDAPNDLVEVIGRRLPDELYHYLAKGTIGPRILNVTTSGTILELPPLDGGYAEGYHKLVLNDLTDLRMSALSLLARSNVHRYYQYQDVTLRCWFDKENPKTLVVKEAPDLTPQVRSWNVTADIFESSTSLHRSCQLLGITTLSLSDNDLASKSTRRDGPKKLLHQKDEVLFNTLWRFFQVRGYLDAQHRFTAWGNVLHSAMTALHGKSQLEEPVFLAIELARLGRLTADFIFHDYNGAPIRGSDTDQRNCLLVSRVACFGKLRHKAIGFTGPLSRHLLAYHSMVKAVRNSLRDLAEVVLANMLLAGDAERDRKDLTEIGLE</sequence>
<evidence type="ECO:0000313" key="2">
    <source>
        <dbReference type="Proteomes" id="UP001186974"/>
    </source>
</evidence>
<evidence type="ECO:0000313" key="1">
    <source>
        <dbReference type="EMBL" id="KAK3071966.1"/>
    </source>
</evidence>
<gene>
    <name evidence="1" type="ORF">LTS18_014740</name>
</gene>
<protein>
    <submittedName>
        <fullName evidence="1">Uncharacterized protein</fullName>
    </submittedName>
</protein>